<evidence type="ECO:0000313" key="1">
    <source>
        <dbReference type="EMBL" id="KII62092.1"/>
    </source>
</evidence>
<name>A0A0C2IZ69_THEKT</name>
<comment type="caution">
    <text evidence="1">The sequence shown here is derived from an EMBL/GenBank/DDBJ whole genome shotgun (WGS) entry which is preliminary data.</text>
</comment>
<organism evidence="1 2">
    <name type="scientific">Thelohanellus kitauei</name>
    <name type="common">Myxosporean</name>
    <dbReference type="NCBI Taxonomy" id="669202"/>
    <lineage>
        <taxon>Eukaryota</taxon>
        <taxon>Metazoa</taxon>
        <taxon>Cnidaria</taxon>
        <taxon>Myxozoa</taxon>
        <taxon>Myxosporea</taxon>
        <taxon>Bivalvulida</taxon>
        <taxon>Platysporina</taxon>
        <taxon>Myxobolidae</taxon>
        <taxon>Thelohanellus</taxon>
    </lineage>
</organism>
<dbReference type="SUPFAM" id="SSF50998">
    <property type="entry name" value="Quinoprotein alcohol dehydrogenase-like"/>
    <property type="match status" value="1"/>
</dbReference>
<gene>
    <name evidence="1" type="ORF">RF11_05521</name>
</gene>
<dbReference type="InterPro" id="IPR011047">
    <property type="entry name" value="Quinoprotein_ADH-like_sf"/>
</dbReference>
<proteinExistence type="predicted"/>
<protein>
    <submittedName>
        <fullName evidence="1">Uncharacterized protein</fullName>
    </submittedName>
</protein>
<reference evidence="1 2" key="1">
    <citation type="journal article" date="2014" name="Genome Biol. Evol.">
        <title>The genome of the myxosporean Thelohanellus kitauei shows adaptations to nutrient acquisition within its fish host.</title>
        <authorList>
            <person name="Yang Y."/>
            <person name="Xiong J."/>
            <person name="Zhou Z."/>
            <person name="Huo F."/>
            <person name="Miao W."/>
            <person name="Ran C."/>
            <person name="Liu Y."/>
            <person name="Zhang J."/>
            <person name="Feng J."/>
            <person name="Wang M."/>
            <person name="Wang M."/>
            <person name="Wang L."/>
            <person name="Yao B."/>
        </authorList>
    </citation>
    <scope>NUCLEOTIDE SEQUENCE [LARGE SCALE GENOMIC DNA]</scope>
    <source>
        <strain evidence="1">Wuqing</strain>
    </source>
</reference>
<keyword evidence="2" id="KW-1185">Reference proteome</keyword>
<sequence>MLHIHETFNRHSSFGAEPVEESLEVQDEEFETISIDSTDIRNELIRCYTQITSISSCPSQNLLICSDYDGRWIFVLCTSVWHPRWKYSKLHFTQELIDKLEIKKETSTFECANALLCASDAGLELFDLEKQVSDELVGKEVFCLAVDNHGCVICGGSNASLWHLGTRNKISDFDIQGYRVYIGTDNGQIFQFNPVGTPIKSVSTDIPIYVLHVMKSGEYTDVNGS</sequence>
<evidence type="ECO:0000313" key="2">
    <source>
        <dbReference type="Proteomes" id="UP000031668"/>
    </source>
</evidence>
<accession>A0A0C2IZ69</accession>
<dbReference type="AlphaFoldDB" id="A0A0C2IZ69"/>
<dbReference type="Proteomes" id="UP000031668">
    <property type="component" value="Unassembled WGS sequence"/>
</dbReference>
<dbReference type="EMBL" id="JWZT01005111">
    <property type="protein sequence ID" value="KII62092.1"/>
    <property type="molecule type" value="Genomic_DNA"/>
</dbReference>